<dbReference type="Proteomes" id="UP000028401">
    <property type="component" value="Unassembled WGS sequence"/>
</dbReference>
<evidence type="ECO:0000313" key="2">
    <source>
        <dbReference type="EMBL" id="KEY62780.1"/>
    </source>
</evidence>
<protein>
    <submittedName>
        <fullName evidence="2">Putative membrane protein</fullName>
    </submittedName>
</protein>
<feature type="transmembrane region" description="Helical" evidence="1">
    <location>
        <begin position="20"/>
        <end position="41"/>
    </location>
</feature>
<dbReference type="EMBL" id="AZSI01000022">
    <property type="protein sequence ID" value="KEY62780.1"/>
    <property type="molecule type" value="Genomic_DNA"/>
</dbReference>
<keyword evidence="1" id="KW-0812">Transmembrane</keyword>
<dbReference type="PATRIC" id="fig|1415168.3.peg.1067"/>
<dbReference type="Pfam" id="PF09900">
    <property type="entry name" value="DUF2127"/>
    <property type="match status" value="1"/>
</dbReference>
<comment type="caution">
    <text evidence="2">The sequence shown here is derived from an EMBL/GenBank/DDBJ whole genome shotgun (WGS) entry which is preliminary data.</text>
</comment>
<reference evidence="2 3" key="1">
    <citation type="submission" date="2014-06" db="EMBL/GenBank/DDBJ databases">
        <title>Draft genome sequence of the putrescine producing strain Lactococcus lactis subsp cremoris GE214.</title>
        <authorList>
            <person name="Ladero V."/>
            <person name="Linares D.M."/>
            <person name="del Rio B."/>
            <person name="Mayo B."/>
            <person name="Martin M.C."/>
            <person name="Fernandez M."/>
            <person name="Alvarez M.A."/>
        </authorList>
    </citation>
    <scope>NUCLEOTIDE SEQUENCE [LARGE SCALE GENOMIC DNA]</scope>
    <source>
        <strain evidence="2 3">GE214</strain>
    </source>
</reference>
<dbReference type="AlphaFoldDB" id="A0A084ABV1"/>
<dbReference type="PIRSF" id="PIRSF034455">
    <property type="entry name" value="UCP034455"/>
    <property type="match status" value="1"/>
</dbReference>
<dbReference type="InterPro" id="IPR021125">
    <property type="entry name" value="DUF2127"/>
</dbReference>
<name>A0A084ABV1_LACLC</name>
<accession>A0A084ABV1</accession>
<keyword evidence="1" id="KW-1133">Transmembrane helix</keyword>
<feature type="transmembrane region" description="Helical" evidence="1">
    <location>
        <begin position="102"/>
        <end position="121"/>
    </location>
</feature>
<organism evidence="2 3">
    <name type="scientific">Lactococcus cremoris subsp. cremoris GE214</name>
    <dbReference type="NCBI Taxonomy" id="1415168"/>
    <lineage>
        <taxon>Bacteria</taxon>
        <taxon>Bacillati</taxon>
        <taxon>Bacillota</taxon>
        <taxon>Bacilli</taxon>
        <taxon>Lactobacillales</taxon>
        <taxon>Streptococcaceae</taxon>
        <taxon>Lactococcus</taxon>
        <taxon>Lactococcus cremoris subsp. cremoris</taxon>
    </lineage>
</organism>
<feature type="transmembrane region" description="Helical" evidence="1">
    <location>
        <begin position="127"/>
        <end position="147"/>
    </location>
</feature>
<evidence type="ECO:0000256" key="1">
    <source>
        <dbReference type="SAM" id="Phobius"/>
    </source>
</evidence>
<dbReference type="RefSeq" id="WP_011835361.1">
    <property type="nucleotide sequence ID" value="NZ_AZSI01000022.1"/>
</dbReference>
<proteinExistence type="predicted"/>
<dbReference type="InterPro" id="IPR014591">
    <property type="entry name" value="UCP034455"/>
</dbReference>
<evidence type="ECO:0000313" key="3">
    <source>
        <dbReference type="Proteomes" id="UP000028401"/>
    </source>
</evidence>
<keyword evidence="1" id="KW-0472">Membrane</keyword>
<sequence length="171" mass="19171">MEKVKNKEELLDVSFNAMLLGKSIFAFVEFLSGLLLIFIPLDLIKSTIQHLAASIAFAPLSSMITNAGERLTSDATLFAVIYLLLHGALKLVTLALLWRKILWSYPLSIVLLVGFITYQMFEFFNHGAISMLVLCVVDLVMIALTLLEYRKLKVQLSKGQSYSSLKNIKIN</sequence>
<feature type="transmembrane region" description="Helical" evidence="1">
    <location>
        <begin position="77"/>
        <end position="97"/>
    </location>
</feature>
<gene>
    <name evidence="2" type="ORF">U725_01004</name>
</gene>